<evidence type="ECO:0000256" key="1">
    <source>
        <dbReference type="ARBA" id="ARBA00004651"/>
    </source>
</evidence>
<evidence type="ECO:0000256" key="4">
    <source>
        <dbReference type="ARBA" id="ARBA00022989"/>
    </source>
</evidence>
<gene>
    <name evidence="8" type="ORF">J2Z35_002859</name>
</gene>
<dbReference type="Pfam" id="PF02743">
    <property type="entry name" value="dCache_1"/>
    <property type="match status" value="1"/>
</dbReference>
<evidence type="ECO:0000256" key="3">
    <source>
        <dbReference type="ARBA" id="ARBA00022692"/>
    </source>
</evidence>
<comment type="caution">
    <text evidence="8">The sequence shown here is derived from an EMBL/GenBank/DDBJ whole genome shotgun (WGS) entry which is preliminary data.</text>
</comment>
<keyword evidence="2" id="KW-1003">Cell membrane</keyword>
<name>A0ABS4KML0_9FIRM</name>
<evidence type="ECO:0000259" key="7">
    <source>
        <dbReference type="Pfam" id="PF02743"/>
    </source>
</evidence>
<reference evidence="8 9" key="1">
    <citation type="submission" date="2021-03" db="EMBL/GenBank/DDBJ databases">
        <title>Genomic Encyclopedia of Type Strains, Phase IV (KMG-IV): sequencing the most valuable type-strain genomes for metagenomic binning, comparative biology and taxonomic classification.</title>
        <authorList>
            <person name="Goeker M."/>
        </authorList>
    </citation>
    <scope>NUCLEOTIDE SEQUENCE [LARGE SCALE GENOMIC DNA]</scope>
    <source>
        <strain evidence="8 9">DSM 27512</strain>
    </source>
</reference>
<dbReference type="RefSeq" id="WP_209662074.1">
    <property type="nucleotide sequence ID" value="NZ_JAGGLI010000058.1"/>
</dbReference>
<feature type="transmembrane region" description="Helical" evidence="6">
    <location>
        <begin position="12"/>
        <end position="33"/>
    </location>
</feature>
<dbReference type="Gene3D" id="6.10.340.10">
    <property type="match status" value="1"/>
</dbReference>
<sequence length="400" mass="46172">MKTKQISLRRAITLPLLLVLIGTFIISAIRYTADYNFLAINQGTKIVEAMKRNTQNELNSILSEPLIMTELIGETISKQKMHLNEDLADIQEYQISLMRILKEKMPQVSVISYGDEDGNYVGIRNNGVNQEKSLMLKDKRTNYKLNIYEGESFESRILSSFENYDPRIRPWYKPVRRNMTNTWSDIYINQDEKMEATISISVPVFGENKEFVGVFEMDIKLNGINDFLKESKTNNTVVFLLNENLEIVAHSESENNVIIEDKSNFKGKLLNINDSETELIRYSEKKLLDKSYNIGTVYRENINNEKVFFMKSNLENPRDLNWDIVVIIPEDDLMGAVKQRYNITLAIISIAVLISTILGIFLMKNITEPILKVADGYSEIMKGNLNLNYSYISFKIFKTI</sequence>
<evidence type="ECO:0000256" key="2">
    <source>
        <dbReference type="ARBA" id="ARBA00022475"/>
    </source>
</evidence>
<evidence type="ECO:0000256" key="5">
    <source>
        <dbReference type="ARBA" id="ARBA00023136"/>
    </source>
</evidence>
<dbReference type="Gene3D" id="3.30.450.20">
    <property type="entry name" value="PAS domain"/>
    <property type="match status" value="1"/>
</dbReference>
<dbReference type="EMBL" id="JAGGLI010000058">
    <property type="protein sequence ID" value="MBP2029021.1"/>
    <property type="molecule type" value="Genomic_DNA"/>
</dbReference>
<dbReference type="Proteomes" id="UP001314903">
    <property type="component" value="Unassembled WGS sequence"/>
</dbReference>
<protein>
    <recommendedName>
        <fullName evidence="7">Cache domain-containing protein</fullName>
    </recommendedName>
</protein>
<evidence type="ECO:0000313" key="8">
    <source>
        <dbReference type="EMBL" id="MBP2029021.1"/>
    </source>
</evidence>
<accession>A0ABS4KML0</accession>
<dbReference type="InterPro" id="IPR033479">
    <property type="entry name" value="dCache_1"/>
</dbReference>
<dbReference type="InterPro" id="IPR029151">
    <property type="entry name" value="Sensor-like_sf"/>
</dbReference>
<proteinExistence type="predicted"/>
<dbReference type="SUPFAM" id="SSF103190">
    <property type="entry name" value="Sensory domain-like"/>
    <property type="match status" value="1"/>
</dbReference>
<evidence type="ECO:0000256" key="6">
    <source>
        <dbReference type="SAM" id="Phobius"/>
    </source>
</evidence>
<dbReference type="CDD" id="cd12913">
    <property type="entry name" value="PDC1_MCP_like"/>
    <property type="match status" value="1"/>
</dbReference>
<keyword evidence="9" id="KW-1185">Reference proteome</keyword>
<organism evidence="8 9">
    <name type="scientific">Acetoanaerobium pronyense</name>
    <dbReference type="NCBI Taxonomy" id="1482736"/>
    <lineage>
        <taxon>Bacteria</taxon>
        <taxon>Bacillati</taxon>
        <taxon>Bacillota</taxon>
        <taxon>Clostridia</taxon>
        <taxon>Peptostreptococcales</taxon>
        <taxon>Filifactoraceae</taxon>
        <taxon>Acetoanaerobium</taxon>
    </lineage>
</organism>
<feature type="domain" description="Cache" evidence="7">
    <location>
        <begin position="46"/>
        <end position="280"/>
    </location>
</feature>
<keyword evidence="5 6" id="KW-0472">Membrane</keyword>
<keyword evidence="4 6" id="KW-1133">Transmembrane helix</keyword>
<evidence type="ECO:0000313" key="9">
    <source>
        <dbReference type="Proteomes" id="UP001314903"/>
    </source>
</evidence>
<keyword evidence="3 6" id="KW-0812">Transmembrane</keyword>
<feature type="transmembrane region" description="Helical" evidence="6">
    <location>
        <begin position="343"/>
        <end position="362"/>
    </location>
</feature>
<comment type="subcellular location">
    <subcellularLocation>
        <location evidence="1">Cell membrane</location>
        <topology evidence="1">Multi-pass membrane protein</topology>
    </subcellularLocation>
</comment>